<reference evidence="8" key="1">
    <citation type="submission" date="2021-01" db="EMBL/GenBank/DDBJ databases">
        <title>Whole genome shotgun sequence of Cellulomonas chitinilytica NBRC 110799.</title>
        <authorList>
            <person name="Komaki H."/>
            <person name="Tamura T."/>
        </authorList>
    </citation>
    <scope>NUCLEOTIDE SEQUENCE</scope>
    <source>
        <strain evidence="8">NBRC 110799</strain>
    </source>
</reference>
<evidence type="ECO:0000256" key="3">
    <source>
        <dbReference type="ARBA" id="ARBA00022989"/>
    </source>
</evidence>
<keyword evidence="4 6" id="KW-0472">Membrane</keyword>
<gene>
    <name evidence="8" type="ORF">Cch01nite_28150</name>
</gene>
<organism evidence="8 9">
    <name type="scientific">Cellulomonas chitinilytica</name>
    <dbReference type="NCBI Taxonomy" id="398759"/>
    <lineage>
        <taxon>Bacteria</taxon>
        <taxon>Bacillati</taxon>
        <taxon>Actinomycetota</taxon>
        <taxon>Actinomycetes</taxon>
        <taxon>Micrococcales</taxon>
        <taxon>Cellulomonadaceae</taxon>
        <taxon>Cellulomonas</taxon>
    </lineage>
</organism>
<feature type="region of interest" description="Disordered" evidence="5">
    <location>
        <begin position="27"/>
        <end position="56"/>
    </location>
</feature>
<dbReference type="AlphaFoldDB" id="A0A919P2B4"/>
<evidence type="ECO:0000256" key="6">
    <source>
        <dbReference type="SAM" id="Phobius"/>
    </source>
</evidence>
<accession>A0A919P2B4</accession>
<evidence type="ECO:0000259" key="7">
    <source>
        <dbReference type="Pfam" id="PF05154"/>
    </source>
</evidence>
<comment type="subcellular location">
    <subcellularLocation>
        <location evidence="1">Membrane</location>
        <topology evidence="1">Multi-pass membrane protein</topology>
    </subcellularLocation>
</comment>
<protein>
    <recommendedName>
        <fullName evidence="7">TM2 domain-containing protein</fullName>
    </recommendedName>
</protein>
<evidence type="ECO:0000313" key="9">
    <source>
        <dbReference type="Proteomes" id="UP000632740"/>
    </source>
</evidence>
<evidence type="ECO:0000256" key="4">
    <source>
        <dbReference type="ARBA" id="ARBA00023136"/>
    </source>
</evidence>
<dbReference type="Proteomes" id="UP000632740">
    <property type="component" value="Unassembled WGS sequence"/>
</dbReference>
<keyword evidence="3 6" id="KW-1133">Transmembrane helix</keyword>
<name>A0A919P2B4_9CELL</name>
<evidence type="ECO:0000256" key="5">
    <source>
        <dbReference type="SAM" id="MobiDB-lite"/>
    </source>
</evidence>
<feature type="transmembrane region" description="Helical" evidence="6">
    <location>
        <begin position="153"/>
        <end position="181"/>
    </location>
</feature>
<comment type="caution">
    <text evidence="8">The sequence shown here is derived from an EMBL/GenBank/DDBJ whole genome shotgun (WGS) entry which is preliminary data.</text>
</comment>
<feature type="transmembrane region" description="Helical" evidence="6">
    <location>
        <begin position="128"/>
        <end position="147"/>
    </location>
</feature>
<dbReference type="GO" id="GO:0016020">
    <property type="term" value="C:membrane"/>
    <property type="evidence" value="ECO:0007669"/>
    <property type="project" value="UniProtKB-SubCell"/>
</dbReference>
<dbReference type="Pfam" id="PF05154">
    <property type="entry name" value="TM2"/>
    <property type="match status" value="1"/>
</dbReference>
<evidence type="ECO:0000256" key="1">
    <source>
        <dbReference type="ARBA" id="ARBA00004141"/>
    </source>
</evidence>
<evidence type="ECO:0000313" key="8">
    <source>
        <dbReference type="EMBL" id="GIG22091.1"/>
    </source>
</evidence>
<sequence>MTDIIDRPSPLDLDDVLERPVVTRRPVRRPALPGPPISATFRYPPGPVPDVEDAPRAPEPPDVWAWPWQAWLVRGASGLWGSRGQWGRWGASGQWRGATSWGPPRAPVPTAPRASSEVRTWSWQRSRVAAGLLGVFLGAFGLHRMYLGYWRRGLTMLAITVVGGFFTLGLAALVMAVWGFFEGLLYLSVRRGRFARDARGRPLRG</sequence>
<proteinExistence type="predicted"/>
<dbReference type="InterPro" id="IPR007829">
    <property type="entry name" value="TM2"/>
</dbReference>
<dbReference type="RefSeq" id="WP_203756106.1">
    <property type="nucleotide sequence ID" value="NZ_BONK01000009.1"/>
</dbReference>
<dbReference type="EMBL" id="BONK01000009">
    <property type="protein sequence ID" value="GIG22091.1"/>
    <property type="molecule type" value="Genomic_DNA"/>
</dbReference>
<keyword evidence="2 6" id="KW-0812">Transmembrane</keyword>
<keyword evidence="9" id="KW-1185">Reference proteome</keyword>
<evidence type="ECO:0000256" key="2">
    <source>
        <dbReference type="ARBA" id="ARBA00022692"/>
    </source>
</evidence>
<feature type="domain" description="TM2" evidence="7">
    <location>
        <begin position="125"/>
        <end position="169"/>
    </location>
</feature>